<dbReference type="OrthoDB" id="9792626at2"/>
<evidence type="ECO:0000313" key="3">
    <source>
        <dbReference type="Proteomes" id="UP000037558"/>
    </source>
</evidence>
<protein>
    <submittedName>
        <fullName evidence="2">Glyoxalase</fullName>
    </submittedName>
</protein>
<dbReference type="PROSITE" id="PS51819">
    <property type="entry name" value="VOC"/>
    <property type="match status" value="2"/>
</dbReference>
<accession>A0A0M0L5B5</accession>
<dbReference type="AlphaFoldDB" id="A0A0M0L5B5"/>
<dbReference type="Gene3D" id="3.10.180.10">
    <property type="entry name" value="2,3-Dihydroxybiphenyl 1,2-Dioxygenase, domain 1"/>
    <property type="match status" value="2"/>
</dbReference>
<keyword evidence="3" id="KW-1185">Reference proteome</keyword>
<proteinExistence type="predicted"/>
<organism evidence="2 3">
    <name type="scientific">Priestia koreensis</name>
    <dbReference type="NCBI Taxonomy" id="284581"/>
    <lineage>
        <taxon>Bacteria</taxon>
        <taxon>Bacillati</taxon>
        <taxon>Bacillota</taxon>
        <taxon>Bacilli</taxon>
        <taxon>Bacillales</taxon>
        <taxon>Bacillaceae</taxon>
        <taxon>Priestia</taxon>
    </lineage>
</organism>
<dbReference type="PANTHER" id="PTHR43279">
    <property type="entry name" value="CATECHOL-2,3-DIOXYGENASE"/>
    <property type="match status" value="1"/>
</dbReference>
<feature type="domain" description="VOC" evidence="1">
    <location>
        <begin position="10"/>
        <end position="127"/>
    </location>
</feature>
<dbReference type="Pfam" id="PF00903">
    <property type="entry name" value="Glyoxalase"/>
    <property type="match status" value="2"/>
</dbReference>
<dbReference type="PANTHER" id="PTHR43279:SF1">
    <property type="entry name" value="CATECHOL-2,3-DIOXYGENASE"/>
    <property type="match status" value="1"/>
</dbReference>
<dbReference type="STRING" id="284581.AMD01_10435"/>
<dbReference type="EMBL" id="LILC01000013">
    <property type="protein sequence ID" value="KOO46266.1"/>
    <property type="molecule type" value="Genomic_DNA"/>
</dbReference>
<dbReference type="Proteomes" id="UP000037558">
    <property type="component" value="Unassembled WGS sequence"/>
</dbReference>
<reference evidence="3" key="1">
    <citation type="submission" date="2015-08" db="EMBL/GenBank/DDBJ databases">
        <title>Fjat-14210 dsm16467.</title>
        <authorList>
            <person name="Liu B."/>
            <person name="Wang J."/>
            <person name="Zhu Y."/>
            <person name="Liu G."/>
            <person name="Chen Q."/>
            <person name="Chen Z."/>
            <person name="Lan J."/>
            <person name="Che J."/>
            <person name="Ge C."/>
            <person name="Shi H."/>
            <person name="Pan Z."/>
            <person name="Liu X."/>
        </authorList>
    </citation>
    <scope>NUCLEOTIDE SEQUENCE [LARGE SCALE GENOMIC DNA]</scope>
    <source>
        <strain evidence="3">DSM 16467</strain>
    </source>
</reference>
<dbReference type="CDD" id="cd07255">
    <property type="entry name" value="VOC_BsCatE_like_N"/>
    <property type="match status" value="1"/>
</dbReference>
<evidence type="ECO:0000313" key="2">
    <source>
        <dbReference type="EMBL" id="KOO46266.1"/>
    </source>
</evidence>
<dbReference type="InterPro" id="IPR004360">
    <property type="entry name" value="Glyas_Fos-R_dOase_dom"/>
</dbReference>
<dbReference type="InterPro" id="IPR037523">
    <property type="entry name" value="VOC_core"/>
</dbReference>
<name>A0A0M0L5B5_9BACI</name>
<dbReference type="InterPro" id="IPR029068">
    <property type="entry name" value="Glyas_Bleomycin-R_OHBP_Dase"/>
</dbReference>
<dbReference type="SUPFAM" id="SSF54593">
    <property type="entry name" value="Glyoxalase/Bleomycin resistance protein/Dihydroxybiphenyl dioxygenase"/>
    <property type="match status" value="2"/>
</dbReference>
<sequence>MKFQRPPHTYVGHTHLLVQDLQRSLAFYQDIIGFSVLEEQTNQITLTAEGQTALLTIEQPDEVTAKEPRRAGLYHFAILLPTRADLARALVHLLKSGYPLQGASDHLVSEAIYLADPDGNGIEIYRDRDDHDWQWQGDQVEMTTAPLDAEGLLTETEGAEWNGLPKGTVMGHIHLHVASLQEAQTFYCDGLGFNVVAEYGSQALFISTGGYHHHIGLNVWNGIGAPTPSQNSVGVKWFQLVFPTEEARSTALKGIEAVGGSVTVEGDTFITSDPSGTHIHLVVHH</sequence>
<gene>
    <name evidence="2" type="ORF">AMD01_10435</name>
</gene>
<feature type="domain" description="VOC" evidence="1">
    <location>
        <begin position="169"/>
        <end position="284"/>
    </location>
</feature>
<dbReference type="RefSeq" id="WP_053401338.1">
    <property type="nucleotide sequence ID" value="NZ_LILC01000013.1"/>
</dbReference>
<comment type="caution">
    <text evidence="2">The sequence shown here is derived from an EMBL/GenBank/DDBJ whole genome shotgun (WGS) entry which is preliminary data.</text>
</comment>
<dbReference type="PATRIC" id="fig|284581.3.peg.2180"/>
<evidence type="ECO:0000259" key="1">
    <source>
        <dbReference type="PROSITE" id="PS51819"/>
    </source>
</evidence>